<feature type="domain" description="DUF5666" evidence="2">
    <location>
        <begin position="134"/>
        <end position="186"/>
    </location>
</feature>
<feature type="domain" description="DUF5666" evidence="2">
    <location>
        <begin position="725"/>
        <end position="782"/>
    </location>
</feature>
<accession>A0A1S1N3C4</accession>
<gene>
    <name evidence="3" type="ORF">BIW53_07650</name>
</gene>
<protein>
    <recommendedName>
        <fullName evidence="2">DUF5666 domain-containing protein</fullName>
    </recommendedName>
</protein>
<dbReference type="AlphaFoldDB" id="A0A1S1N3C4"/>
<dbReference type="InterPro" id="IPR043724">
    <property type="entry name" value="DUF5666"/>
</dbReference>
<sequence>MRRLNTLFYGACLIALSGCGGGSGDQSTTPTTPTPSDPPAQTIDTGDLTVSIAGLPQGVSGNVTITGPDGYSSELSQSKTIADLTVGSYTVTANAVTAESLSYDVLPAEYTVDVSKNTTNNVELIYQSPVVSKGVVSNFGSIYVNGVRYDTSGTDFKDEDGEPSTEDDFEVGMLVTVVGRSDADGEHAQAEEVYFELKAKGPAEAISLTDSTLQVLGFVFLIDESTEFENTTLETLQIDDFVKISAIQNDQQQLVATHVELDNVDTTLKVAGVVSLLDEQSSTFSLDNLVIDYSTAEVEGVLADDEQVVVHSETTASEGVLLASHVKVIERESSDDDQDQSIQYALDGVISEVVDNSSFTLGDVTVSWSSDTEFFGGEASELEVGVRVKVHGTLTGDQLSARKIRLDKQGVIKLEGAIEEVNIDTRQVLVLNTLFTLDDHSKLKDKSSQKVRRMEITDLVFGDIVSIKAFASSDGDSLLVKQLTREAVSDEAPEGNVEIEGLVSSIEAPTLTVQDVNITTSAVTEFEVDGEALDADGFFAVVQAGHFVAAHAQATSDGQVLALEIEAKTNADGETSEYVKLSGAVHDFISAENFKVNGRLIRTNEFTHFEGGTQASLEDDVMVEIKGEEHSDGSIVAIKIEFESEDDVEEVEVKGAITAFTSITDFTVVDQPVTTDEHTIFKGANSESLAIDVEVEVEGVLNADGVLLAHKVDIESHQDEIEVSGEISNFVSAQEFSVNEQAITTTDETKFKHGNASRLADGVTVEIEGTLDQNNVLVASKIAFEKLEKVKLTGEVTSLSEQAFTIAEVTVEYSQQTQFEHGEASDLAIGITLKVEGRKQSDTLVTAEEIEFVDGEHDEHIEVSGKINKFTSATEFSIGARKITTDADTQYIGAEASDLTRGIKIHVKGILQDNNIVLAQQIEFDD</sequence>
<evidence type="ECO:0000313" key="4">
    <source>
        <dbReference type="Proteomes" id="UP000180253"/>
    </source>
</evidence>
<dbReference type="EMBL" id="MNAN01000028">
    <property type="protein sequence ID" value="OHU95700.1"/>
    <property type="molecule type" value="Genomic_DNA"/>
</dbReference>
<reference evidence="3 4" key="1">
    <citation type="submission" date="2016-10" db="EMBL/GenBank/DDBJ databases">
        <title>Pseudoalteromonas amylolytica sp. nov., isolated from the surface seawater.</title>
        <authorList>
            <person name="Wu Y.-H."/>
            <person name="Cheng H."/>
            <person name="Jin X.-B."/>
            <person name="Wang C.-S."/>
            <person name="Xu X.-W."/>
        </authorList>
    </citation>
    <scope>NUCLEOTIDE SEQUENCE [LARGE SCALE GENOMIC DNA]</scope>
    <source>
        <strain evidence="3 4">JCM 12483</strain>
    </source>
</reference>
<feature type="domain" description="DUF5666" evidence="2">
    <location>
        <begin position="500"/>
        <end position="566"/>
    </location>
</feature>
<feature type="domain" description="DUF5666" evidence="2">
    <location>
        <begin position="793"/>
        <end position="851"/>
    </location>
</feature>
<name>A0A1S1N3C4_9GAMM</name>
<feature type="domain" description="DUF5666" evidence="2">
    <location>
        <begin position="201"/>
        <end position="260"/>
    </location>
</feature>
<comment type="caution">
    <text evidence="3">The sequence shown here is derived from an EMBL/GenBank/DDBJ whole genome shotgun (WGS) entry which is preliminary data.</text>
</comment>
<dbReference type="OrthoDB" id="5622949at2"/>
<feature type="domain" description="DUF5666" evidence="2">
    <location>
        <begin position="654"/>
        <end position="712"/>
    </location>
</feature>
<keyword evidence="4" id="KW-1185">Reference proteome</keyword>
<dbReference type="RefSeq" id="WP_070991276.1">
    <property type="nucleotide sequence ID" value="NZ_CBCSHD010000001.1"/>
</dbReference>
<dbReference type="PROSITE" id="PS51257">
    <property type="entry name" value="PROKAR_LIPOPROTEIN"/>
    <property type="match status" value="1"/>
</dbReference>
<feature type="domain" description="DUF5666" evidence="2">
    <location>
        <begin position="865"/>
        <end position="923"/>
    </location>
</feature>
<feature type="domain" description="DUF5666" evidence="2">
    <location>
        <begin position="348"/>
        <end position="404"/>
    </location>
</feature>
<evidence type="ECO:0000259" key="2">
    <source>
        <dbReference type="Pfam" id="PF18914"/>
    </source>
</evidence>
<dbReference type="Proteomes" id="UP000180253">
    <property type="component" value="Unassembled WGS sequence"/>
</dbReference>
<dbReference type="Pfam" id="PF18914">
    <property type="entry name" value="DUF5666"/>
    <property type="match status" value="9"/>
</dbReference>
<evidence type="ECO:0000256" key="1">
    <source>
        <dbReference type="SAM" id="MobiDB-lite"/>
    </source>
</evidence>
<feature type="domain" description="DUF5666" evidence="2">
    <location>
        <begin position="583"/>
        <end position="641"/>
    </location>
</feature>
<proteinExistence type="predicted"/>
<dbReference type="STRING" id="327939.BIW53_07650"/>
<feature type="region of interest" description="Disordered" evidence="1">
    <location>
        <begin position="23"/>
        <end position="42"/>
    </location>
</feature>
<evidence type="ECO:0000313" key="3">
    <source>
        <dbReference type="EMBL" id="OHU95700.1"/>
    </source>
</evidence>
<organism evidence="3 4">
    <name type="scientific">Pseudoalteromonas byunsanensis</name>
    <dbReference type="NCBI Taxonomy" id="327939"/>
    <lineage>
        <taxon>Bacteria</taxon>
        <taxon>Pseudomonadati</taxon>
        <taxon>Pseudomonadota</taxon>
        <taxon>Gammaproteobacteria</taxon>
        <taxon>Alteromonadales</taxon>
        <taxon>Pseudoalteromonadaceae</taxon>
        <taxon>Pseudoalteromonas</taxon>
    </lineage>
</organism>